<name>A0A0N4YHD4_NIPBR</name>
<evidence type="ECO:0000313" key="2">
    <source>
        <dbReference type="EMBL" id="VDL79863.1"/>
    </source>
</evidence>
<organism evidence="4">
    <name type="scientific">Nippostrongylus brasiliensis</name>
    <name type="common">Rat hookworm</name>
    <dbReference type="NCBI Taxonomy" id="27835"/>
    <lineage>
        <taxon>Eukaryota</taxon>
        <taxon>Metazoa</taxon>
        <taxon>Ecdysozoa</taxon>
        <taxon>Nematoda</taxon>
        <taxon>Chromadorea</taxon>
        <taxon>Rhabditida</taxon>
        <taxon>Rhabditina</taxon>
        <taxon>Rhabditomorpha</taxon>
        <taxon>Strongyloidea</taxon>
        <taxon>Heligmosomidae</taxon>
        <taxon>Nippostrongylus</taxon>
    </lineage>
</organism>
<evidence type="ECO:0000313" key="4">
    <source>
        <dbReference type="WBParaSite" id="NBR_0001626701-mRNA-1"/>
    </source>
</evidence>
<dbReference type="Pfam" id="PF07914">
    <property type="entry name" value="DUF1679"/>
    <property type="match status" value="1"/>
</dbReference>
<dbReference type="SMART" id="SM00587">
    <property type="entry name" value="CHK"/>
    <property type="match status" value="1"/>
</dbReference>
<dbReference type="WBParaSite" id="NBR_0001626701-mRNA-1">
    <property type="protein sequence ID" value="NBR_0001626701-mRNA-1"/>
    <property type="gene ID" value="NBR_0001626701"/>
</dbReference>
<dbReference type="InterPro" id="IPR052961">
    <property type="entry name" value="Oxido-Kinase-like_Enzymes"/>
</dbReference>
<keyword evidence="3" id="KW-1185">Reference proteome</keyword>
<dbReference type="Gene3D" id="3.90.1200.10">
    <property type="match status" value="1"/>
</dbReference>
<dbReference type="InterPro" id="IPR012877">
    <property type="entry name" value="Dhs-27"/>
</dbReference>
<reference evidence="2 3" key="2">
    <citation type="submission" date="2018-11" db="EMBL/GenBank/DDBJ databases">
        <authorList>
            <consortium name="Pathogen Informatics"/>
        </authorList>
    </citation>
    <scope>NUCLEOTIDE SEQUENCE [LARGE SCALE GENOMIC DNA]</scope>
</reference>
<dbReference type="SUPFAM" id="SSF56112">
    <property type="entry name" value="Protein kinase-like (PK-like)"/>
    <property type="match status" value="1"/>
</dbReference>
<dbReference type="PANTHER" id="PTHR23020:SF20">
    <property type="entry name" value="CHK KINASE-LIKE DOMAIN-CONTAINING PROTEIN"/>
    <property type="match status" value="1"/>
</dbReference>
<evidence type="ECO:0000313" key="3">
    <source>
        <dbReference type="Proteomes" id="UP000271162"/>
    </source>
</evidence>
<dbReference type="InterPro" id="IPR011009">
    <property type="entry name" value="Kinase-like_dom_sf"/>
</dbReference>
<evidence type="ECO:0000259" key="1">
    <source>
        <dbReference type="SMART" id="SM00587"/>
    </source>
</evidence>
<dbReference type="Proteomes" id="UP000271162">
    <property type="component" value="Unassembled WGS sequence"/>
</dbReference>
<dbReference type="AlphaFoldDB" id="A0A0N4YHD4"/>
<dbReference type="PANTHER" id="PTHR23020">
    <property type="entry name" value="UNCHARACTERIZED NUCLEAR HORMONE RECEPTOR-RELATED"/>
    <property type="match status" value="1"/>
</dbReference>
<reference evidence="4" key="1">
    <citation type="submission" date="2017-02" db="UniProtKB">
        <authorList>
            <consortium name="WormBaseParasite"/>
        </authorList>
    </citation>
    <scope>IDENTIFICATION</scope>
</reference>
<dbReference type="EMBL" id="UYSL01022121">
    <property type="protein sequence ID" value="VDL79863.1"/>
    <property type="molecule type" value="Genomic_DNA"/>
</dbReference>
<gene>
    <name evidence="2" type="ORF">NBR_LOCUS16268</name>
</gene>
<protein>
    <submittedName>
        <fullName evidence="4">CHK domain-containing protein</fullName>
    </submittedName>
</protein>
<sequence>MEGLLYKIVDQLVALHVFSFTHDKWMDLGIDMKENTPAYEEYLAFLDSLRKQLMRDYPELKPGLQALHDNFMKERTWNVAHLRHYKSADVLRTFVHGDLWAANIIWRADDIAAIVDWTLCHPGSLTEDLLRVLVTCCSAERRRRLTHPLMKYYFNQVKAKMEERLLPIPFTFEELKVHMCS</sequence>
<accession>A0A0N4YHD4</accession>
<feature type="domain" description="CHK kinase-like" evidence="1">
    <location>
        <begin position="1"/>
        <end position="163"/>
    </location>
</feature>
<dbReference type="InterPro" id="IPR015897">
    <property type="entry name" value="CHK_kinase-like"/>
</dbReference>
<proteinExistence type="predicted"/>